<dbReference type="GO" id="GO:0098826">
    <property type="term" value="C:endoplasmic reticulum tubular network membrane"/>
    <property type="evidence" value="ECO:0007669"/>
    <property type="project" value="UniProtKB-UniRule"/>
</dbReference>
<feature type="compositionally biased region" description="Basic and acidic residues" evidence="2">
    <location>
        <begin position="354"/>
        <end position="365"/>
    </location>
</feature>
<keyword evidence="1" id="KW-0862">Zinc</keyword>
<feature type="compositionally biased region" description="Basic and acidic residues" evidence="2">
    <location>
        <begin position="374"/>
        <end position="383"/>
    </location>
</feature>
<feature type="transmembrane region" description="Helical" evidence="1">
    <location>
        <begin position="78"/>
        <end position="98"/>
    </location>
</feature>
<feature type="domain" description="Lunapark zinc ribbon" evidence="3">
    <location>
        <begin position="221"/>
        <end position="270"/>
    </location>
</feature>
<keyword evidence="1" id="KW-0863">Zinc-finger</keyword>
<comment type="function">
    <text evidence="1">Plays a role in determining ER morphology.</text>
</comment>
<keyword evidence="1" id="KW-0479">Metal-binding</keyword>
<dbReference type="AlphaFoldDB" id="A0A915YPX9"/>
<evidence type="ECO:0000256" key="2">
    <source>
        <dbReference type="SAM" id="MobiDB-lite"/>
    </source>
</evidence>
<feature type="compositionally biased region" description="Polar residues" evidence="2">
    <location>
        <begin position="269"/>
        <end position="292"/>
    </location>
</feature>
<comment type="caution">
    <text evidence="4">The sequence shown here is derived from an EMBL/GenBank/DDBJ whole genome shotgun (WGS) entry which is preliminary data.</text>
</comment>
<sequence>MGVILSRFRSQSDDNYEKILSELDDDIGRAEVRLREIRIRERSALIIWIVYSMLAYVAYVAGYWYFVYMSIEEEGWDFMKIAPVFTGPFFIVIGYRFLALWYKRKETTEISQLEHLRAKQKLKVEELKKKTGYYTTKTLLDRYDSSKGQINQQNVPVRPVQSINPSLRQRNVPNPQVPEINSINGDSRSNNIELNIGGNAPRPNSYDPNSPNSITPLQRRWYDKLVDVIVGDDEQKYALICQTCFTWNGLAHPADFEDVQYYCKKCNHFNPSRRSQRNETSLSAPSSLTNGDPLTPRRGRSTTPRPMSRSNSSDPEKVIDNDDYDDDGVAVSKALASRSSSRKRRSSRSQNRVGDSRRGSNDDVKPYSTSDDENVSREEREDFRTNINNQSGITIIKGGAIVILAHGRILQ</sequence>
<dbReference type="EMBL" id="CAGKOT010000002">
    <property type="protein sequence ID" value="CAB5310007.1"/>
    <property type="molecule type" value="Genomic_DNA"/>
</dbReference>
<keyword evidence="1" id="KW-0472">Membrane</keyword>
<dbReference type="OrthoDB" id="1725934at2759"/>
<dbReference type="GO" id="GO:0071788">
    <property type="term" value="P:endoplasmic reticulum tubular network maintenance"/>
    <property type="evidence" value="ECO:0007669"/>
    <property type="project" value="UniProtKB-UniRule"/>
</dbReference>
<keyword evidence="1" id="KW-0812">Transmembrane</keyword>
<feature type="compositionally biased region" description="Polar residues" evidence="2">
    <location>
        <begin position="206"/>
        <end position="215"/>
    </location>
</feature>
<name>A0A915YPX9_9GLOM</name>
<dbReference type="PANTHER" id="PTHR22166:SF12">
    <property type="entry name" value="ENDOPLASMIC RETICULUM JUNCTION FORMATION PROTEIN LUNAPARK"/>
    <property type="match status" value="1"/>
</dbReference>
<dbReference type="VEuPathDB" id="FungiDB:RhiirFUN_004422"/>
<keyword evidence="1" id="KW-0256">Endoplasmic reticulum</keyword>
<protein>
    <recommendedName>
        <fullName evidence="1">Endoplasmic reticulum junction formation protein lunapark</fullName>
    </recommendedName>
</protein>
<comment type="domain">
    <text evidence="1">The C4-type zinc finger motif is necessary both for its ER three-way tubular junction localization and formation.</text>
</comment>
<proteinExistence type="inferred from homology"/>
<feature type="region of interest" description="Disordered" evidence="2">
    <location>
        <begin position="196"/>
        <end position="215"/>
    </location>
</feature>
<keyword evidence="1" id="KW-1133">Transmembrane helix</keyword>
<dbReference type="GO" id="GO:0008270">
    <property type="term" value="F:zinc ion binding"/>
    <property type="evidence" value="ECO:0007669"/>
    <property type="project" value="UniProtKB-KW"/>
</dbReference>
<dbReference type="GO" id="GO:1903373">
    <property type="term" value="P:positive regulation of endoplasmic reticulum tubular network organization"/>
    <property type="evidence" value="ECO:0007669"/>
    <property type="project" value="UniProtKB-UniRule"/>
</dbReference>
<dbReference type="InterPro" id="IPR040115">
    <property type="entry name" value="Lnp"/>
</dbReference>
<feature type="compositionally biased region" description="Low complexity" evidence="2">
    <location>
        <begin position="301"/>
        <end position="313"/>
    </location>
</feature>
<comment type="similarity">
    <text evidence="1">Belongs to the lunapark family.</text>
</comment>
<dbReference type="Pfam" id="PF10058">
    <property type="entry name" value="Zn_ribbon_10"/>
    <property type="match status" value="1"/>
</dbReference>
<feature type="region of interest" description="Disordered" evidence="2">
    <location>
        <begin position="160"/>
        <end position="191"/>
    </location>
</feature>
<dbReference type="PANTHER" id="PTHR22166">
    <property type="entry name" value="ENDOPLASMIC RETICULUM JUNCTION FORMATION PROTEIN LUNAPARK"/>
    <property type="match status" value="1"/>
</dbReference>
<evidence type="ECO:0000259" key="3">
    <source>
        <dbReference type="Pfam" id="PF10058"/>
    </source>
</evidence>
<reference evidence="4" key="1">
    <citation type="submission" date="2020-05" db="EMBL/GenBank/DDBJ databases">
        <authorList>
            <person name="Rincon C."/>
            <person name="Sanders R I."/>
            <person name="Robbins C."/>
            <person name="Chaturvedi A."/>
        </authorList>
    </citation>
    <scope>NUCLEOTIDE SEQUENCE</scope>
    <source>
        <strain evidence="4">CHB12</strain>
    </source>
</reference>
<evidence type="ECO:0000313" key="4">
    <source>
        <dbReference type="EMBL" id="CAB5310007.1"/>
    </source>
</evidence>
<feature type="region of interest" description="Disordered" evidence="2">
    <location>
        <begin position="268"/>
        <end position="383"/>
    </location>
</feature>
<organism evidence="4 5">
    <name type="scientific">Rhizophagus irregularis</name>
    <dbReference type="NCBI Taxonomy" id="588596"/>
    <lineage>
        <taxon>Eukaryota</taxon>
        <taxon>Fungi</taxon>
        <taxon>Fungi incertae sedis</taxon>
        <taxon>Mucoromycota</taxon>
        <taxon>Glomeromycotina</taxon>
        <taxon>Glomeromycetes</taxon>
        <taxon>Glomerales</taxon>
        <taxon>Glomeraceae</taxon>
        <taxon>Rhizophagus</taxon>
    </lineage>
</organism>
<feature type="transmembrane region" description="Helical" evidence="1">
    <location>
        <begin position="45"/>
        <end position="66"/>
    </location>
</feature>
<dbReference type="InterPro" id="IPR019273">
    <property type="entry name" value="Lunapark_Znf"/>
</dbReference>
<accession>A0A915YPX9</accession>
<evidence type="ECO:0000256" key="1">
    <source>
        <dbReference type="RuleBase" id="RU367073"/>
    </source>
</evidence>
<gene>
    <name evidence="4" type="ORF">CHRIB12_LOCUS1461</name>
</gene>
<dbReference type="Proteomes" id="UP000684084">
    <property type="component" value="Unassembled WGS sequence"/>
</dbReference>
<evidence type="ECO:0000313" key="5">
    <source>
        <dbReference type="Proteomes" id="UP000684084"/>
    </source>
</evidence>
<comment type="subcellular location">
    <subcellularLocation>
        <location evidence="1">Endoplasmic reticulum membrane</location>
        <topology evidence="1">Multi-pass membrane protein</topology>
    </subcellularLocation>
</comment>